<evidence type="ECO:0000313" key="2">
    <source>
        <dbReference type="EMBL" id="KAK1762718.1"/>
    </source>
</evidence>
<dbReference type="GeneID" id="85312354"/>
<dbReference type="SUPFAM" id="SSF53474">
    <property type="entry name" value="alpha/beta-Hydrolases"/>
    <property type="match status" value="1"/>
</dbReference>
<sequence>MAPEAPPTLFLIHGGGHGDPAYFQKFQDELHKAEIPTETGTQPSNGGFPPRPMYNDAAYWRAEIDRLADAGKDVVVLMHSVGGVVGTEATQGLGKAERAKRGLPGGVVHLVYLTAYLPNEGDSVFSFYGEGTLLPTRAEFRTADNGVDIFVLDPFAAYYYNDMAPEEQQHWAQYLKHSPLELITQPVTHATWQDIPTSYIIAELDQVILPEVQQQMVNDAKEKHGIEITTFSLPSSHSPFLSMPDRLTDVIKSIYRAIQK</sequence>
<dbReference type="InterPro" id="IPR000073">
    <property type="entry name" value="AB_hydrolase_1"/>
</dbReference>
<organism evidence="2 3">
    <name type="scientific">Phialemonium atrogriseum</name>
    <dbReference type="NCBI Taxonomy" id="1093897"/>
    <lineage>
        <taxon>Eukaryota</taxon>
        <taxon>Fungi</taxon>
        <taxon>Dikarya</taxon>
        <taxon>Ascomycota</taxon>
        <taxon>Pezizomycotina</taxon>
        <taxon>Sordariomycetes</taxon>
        <taxon>Sordariomycetidae</taxon>
        <taxon>Cephalothecales</taxon>
        <taxon>Cephalothecaceae</taxon>
        <taxon>Phialemonium</taxon>
    </lineage>
</organism>
<dbReference type="Proteomes" id="UP001244011">
    <property type="component" value="Unassembled WGS sequence"/>
</dbReference>
<name>A0AAJ0FGU8_9PEZI</name>
<reference evidence="2" key="1">
    <citation type="submission" date="2023-06" db="EMBL/GenBank/DDBJ databases">
        <title>Genome-scale phylogeny and comparative genomics of the fungal order Sordariales.</title>
        <authorList>
            <consortium name="Lawrence Berkeley National Laboratory"/>
            <person name="Hensen N."/>
            <person name="Bonometti L."/>
            <person name="Westerberg I."/>
            <person name="Brannstrom I.O."/>
            <person name="Guillou S."/>
            <person name="Cros-Aarteil S."/>
            <person name="Calhoun S."/>
            <person name="Haridas S."/>
            <person name="Kuo A."/>
            <person name="Mondo S."/>
            <person name="Pangilinan J."/>
            <person name="Riley R."/>
            <person name="Labutti K."/>
            <person name="Andreopoulos B."/>
            <person name="Lipzen A."/>
            <person name="Chen C."/>
            <person name="Yanf M."/>
            <person name="Daum C."/>
            <person name="Ng V."/>
            <person name="Clum A."/>
            <person name="Steindorff A."/>
            <person name="Ohm R."/>
            <person name="Martin F."/>
            <person name="Silar P."/>
            <person name="Natvig D."/>
            <person name="Lalanne C."/>
            <person name="Gautier V."/>
            <person name="Ament-Velasquez S.L."/>
            <person name="Kruys A."/>
            <person name="Hutchinson M.I."/>
            <person name="Powell A.J."/>
            <person name="Barry K."/>
            <person name="Miller A.N."/>
            <person name="Grigoriev I.V."/>
            <person name="Debuchy R."/>
            <person name="Gladieux P."/>
            <person name="Thoren M.H."/>
            <person name="Johannesson H."/>
        </authorList>
    </citation>
    <scope>NUCLEOTIDE SEQUENCE</scope>
    <source>
        <strain evidence="2">8032-3</strain>
    </source>
</reference>
<dbReference type="EMBL" id="MU839034">
    <property type="protein sequence ID" value="KAK1762718.1"/>
    <property type="molecule type" value="Genomic_DNA"/>
</dbReference>
<evidence type="ECO:0000259" key="1">
    <source>
        <dbReference type="Pfam" id="PF12697"/>
    </source>
</evidence>
<comment type="caution">
    <text evidence="2">The sequence shown here is derived from an EMBL/GenBank/DDBJ whole genome shotgun (WGS) entry which is preliminary data.</text>
</comment>
<protein>
    <submittedName>
        <fullName evidence="2">Alpha/beta hydrolase fold-1</fullName>
    </submittedName>
</protein>
<gene>
    <name evidence="2" type="ORF">QBC33DRAFT_551341</name>
</gene>
<accession>A0AAJ0FGU8</accession>
<dbReference type="GO" id="GO:0016787">
    <property type="term" value="F:hydrolase activity"/>
    <property type="evidence" value="ECO:0007669"/>
    <property type="project" value="UniProtKB-KW"/>
</dbReference>
<evidence type="ECO:0000313" key="3">
    <source>
        <dbReference type="Proteomes" id="UP001244011"/>
    </source>
</evidence>
<dbReference type="Pfam" id="PF12697">
    <property type="entry name" value="Abhydrolase_6"/>
    <property type="match status" value="1"/>
</dbReference>
<dbReference type="RefSeq" id="XP_060278931.1">
    <property type="nucleotide sequence ID" value="XM_060429167.1"/>
</dbReference>
<dbReference type="InterPro" id="IPR052897">
    <property type="entry name" value="Sec-Metab_Biosynth_Hydrolase"/>
</dbReference>
<keyword evidence="2" id="KW-0378">Hydrolase</keyword>
<dbReference type="PANTHER" id="PTHR37017">
    <property type="entry name" value="AB HYDROLASE-1 DOMAIN-CONTAINING PROTEIN-RELATED"/>
    <property type="match status" value="1"/>
</dbReference>
<dbReference type="Gene3D" id="3.40.50.1820">
    <property type="entry name" value="alpha/beta hydrolase"/>
    <property type="match status" value="1"/>
</dbReference>
<feature type="domain" description="AB hydrolase-1" evidence="1">
    <location>
        <begin position="9"/>
        <end position="249"/>
    </location>
</feature>
<keyword evidence="3" id="KW-1185">Reference proteome</keyword>
<proteinExistence type="predicted"/>
<dbReference type="InterPro" id="IPR029058">
    <property type="entry name" value="AB_hydrolase_fold"/>
</dbReference>
<dbReference type="AlphaFoldDB" id="A0AAJ0FGU8"/>
<dbReference type="PANTHER" id="PTHR37017:SF11">
    <property type="entry name" value="ESTERASE_LIPASE_THIOESTERASE DOMAIN-CONTAINING PROTEIN"/>
    <property type="match status" value="1"/>
</dbReference>